<dbReference type="Proteomes" id="UP000773462">
    <property type="component" value="Unassembled WGS sequence"/>
</dbReference>
<keyword evidence="2" id="KW-0560">Oxidoreductase</keyword>
<dbReference type="InterPro" id="IPR036291">
    <property type="entry name" value="NAD(P)-bd_dom_sf"/>
</dbReference>
<evidence type="ECO:0000313" key="4">
    <source>
        <dbReference type="Proteomes" id="UP000773462"/>
    </source>
</evidence>
<dbReference type="InterPro" id="IPR002347">
    <property type="entry name" value="SDR_fam"/>
</dbReference>
<evidence type="ECO:0000313" key="3">
    <source>
        <dbReference type="EMBL" id="MBP2113942.1"/>
    </source>
</evidence>
<dbReference type="Gene3D" id="3.40.50.720">
    <property type="entry name" value="NAD(P)-binding Rossmann-like Domain"/>
    <property type="match status" value="1"/>
</dbReference>
<accession>A0ABS4NV47</accession>
<protein>
    <submittedName>
        <fullName evidence="3">NAD(P)-dependent dehydrogenase (Short-subunit alcohol dehydrogenase family)</fullName>
    </submittedName>
</protein>
<dbReference type="Pfam" id="PF00106">
    <property type="entry name" value="adh_short"/>
    <property type="match status" value="1"/>
</dbReference>
<comment type="similarity">
    <text evidence="1">Belongs to the short-chain dehydrogenases/reductases (SDR) family.</text>
</comment>
<evidence type="ECO:0000256" key="2">
    <source>
        <dbReference type="ARBA" id="ARBA00023002"/>
    </source>
</evidence>
<dbReference type="PANTHER" id="PTHR43391">
    <property type="entry name" value="RETINOL DEHYDROGENASE-RELATED"/>
    <property type="match status" value="1"/>
</dbReference>
<dbReference type="PRINTS" id="PR00081">
    <property type="entry name" value="GDHRDH"/>
</dbReference>
<gene>
    <name evidence="3" type="ORF">J2Z70_004103</name>
</gene>
<dbReference type="SUPFAM" id="SSF51735">
    <property type="entry name" value="NAD(P)-binding Rossmann-fold domains"/>
    <property type="match status" value="1"/>
</dbReference>
<dbReference type="InterPro" id="IPR020904">
    <property type="entry name" value="Sc_DH/Rdtase_CS"/>
</dbReference>
<name>A0ABS4NV47_9BACL</name>
<dbReference type="PROSITE" id="PS00061">
    <property type="entry name" value="ADH_SHORT"/>
    <property type="match status" value="1"/>
</dbReference>
<organism evidence="3 4">
    <name type="scientific">Paenibacillus silagei</name>
    <dbReference type="NCBI Taxonomy" id="1670801"/>
    <lineage>
        <taxon>Bacteria</taxon>
        <taxon>Bacillati</taxon>
        <taxon>Bacillota</taxon>
        <taxon>Bacilli</taxon>
        <taxon>Bacillales</taxon>
        <taxon>Paenibacillaceae</taxon>
        <taxon>Paenibacillus</taxon>
    </lineage>
</organism>
<dbReference type="EMBL" id="JAGGLV010000014">
    <property type="protein sequence ID" value="MBP2113942.1"/>
    <property type="molecule type" value="Genomic_DNA"/>
</dbReference>
<comment type="caution">
    <text evidence="3">The sequence shown here is derived from an EMBL/GenBank/DDBJ whole genome shotgun (WGS) entry which is preliminary data.</text>
</comment>
<dbReference type="CDD" id="cd05374">
    <property type="entry name" value="17beta-HSD-like_SDR_c"/>
    <property type="match status" value="1"/>
</dbReference>
<sequence>MNKVICITGASSGIGLATALKFAHEGWTVYAGTRHLKREQELYQNVEGLQFVELEVTQPESIQQVIDRIEAEQGKLDLLFCNAGFGYLRALGQAPFPEIEDVFNTNVYGVMHTIRAALPLLQKTGYAHIVATSSVGGLVGQPMNEVYCASKFAVEGLLESLATYYKPLFNIDITLLEPGAIATEFNSTVMGHVASTGGVLEDEYKPILDAYRAAFLERNVEPQTADSVADVMWELVQLETKPLRLRTSERAEAFVARKVSTDPTGLEGVLSTRRIQLNM</sequence>
<dbReference type="PANTHER" id="PTHR43391:SF86">
    <property type="entry name" value="SHORT-CHAIN DEHYDROGENASE_REDUCTASE FAMILY PROTEIN"/>
    <property type="match status" value="1"/>
</dbReference>
<proteinExistence type="inferred from homology"/>
<reference evidence="3 4" key="1">
    <citation type="submission" date="2021-03" db="EMBL/GenBank/DDBJ databases">
        <title>Genomic Encyclopedia of Type Strains, Phase IV (KMG-IV): sequencing the most valuable type-strain genomes for metagenomic binning, comparative biology and taxonomic classification.</title>
        <authorList>
            <person name="Goeker M."/>
        </authorList>
    </citation>
    <scope>NUCLEOTIDE SEQUENCE [LARGE SCALE GENOMIC DNA]</scope>
    <source>
        <strain evidence="3 4">DSM 101953</strain>
    </source>
</reference>
<keyword evidence="4" id="KW-1185">Reference proteome</keyword>
<dbReference type="RefSeq" id="WP_209876216.1">
    <property type="nucleotide sequence ID" value="NZ_JAGGLV010000014.1"/>
</dbReference>
<evidence type="ECO:0000256" key="1">
    <source>
        <dbReference type="ARBA" id="ARBA00006484"/>
    </source>
</evidence>